<sequence>MKILVPIDGSKSSKKSIDVAREMGTKLGADLIILTVTPETSVFEQYPANFAYTLEVEKANVERAETILKDAETDLSDYPFGVETFYTTGNPSEQICRFSEDKDVDLIVMGNRGLGAFSRTLLGSVSNKVLNQSRKSVLVVKADI</sequence>
<evidence type="ECO:0000259" key="2">
    <source>
        <dbReference type="Pfam" id="PF00582"/>
    </source>
</evidence>
<dbReference type="RefSeq" id="WP_354369446.1">
    <property type="nucleotide sequence ID" value="NZ_JBEPMA010000020.1"/>
</dbReference>
<evidence type="ECO:0000313" key="3">
    <source>
        <dbReference type="EMBL" id="MET3618289.1"/>
    </source>
</evidence>
<name>A0ABV2JES0_9FIRM</name>
<keyword evidence="4" id="KW-1185">Reference proteome</keyword>
<reference evidence="3 4" key="1">
    <citation type="submission" date="2024-06" db="EMBL/GenBank/DDBJ databases">
        <title>Genomic Encyclopedia of Type Strains, Phase IV (KMG-IV): sequencing the most valuable type-strain genomes for metagenomic binning, comparative biology and taxonomic classification.</title>
        <authorList>
            <person name="Goeker M."/>
        </authorList>
    </citation>
    <scope>NUCLEOTIDE SEQUENCE [LARGE SCALE GENOMIC DNA]</scope>
    <source>
        <strain evidence="3 4">DSM 21460</strain>
    </source>
</reference>
<protein>
    <submittedName>
        <fullName evidence="3">Nucleotide-binding universal stress UspA family protein</fullName>
    </submittedName>
</protein>
<evidence type="ECO:0000256" key="1">
    <source>
        <dbReference type="ARBA" id="ARBA00008791"/>
    </source>
</evidence>
<dbReference type="InterPro" id="IPR006016">
    <property type="entry name" value="UspA"/>
</dbReference>
<organism evidence="3 4">
    <name type="scientific">Peptoniphilus olsenii</name>
    <dbReference type="NCBI Taxonomy" id="411570"/>
    <lineage>
        <taxon>Bacteria</taxon>
        <taxon>Bacillati</taxon>
        <taxon>Bacillota</taxon>
        <taxon>Tissierellia</taxon>
        <taxon>Tissierellales</taxon>
        <taxon>Peptoniphilaceae</taxon>
        <taxon>Peptoniphilus</taxon>
    </lineage>
</organism>
<dbReference type="PRINTS" id="PR01438">
    <property type="entry name" value="UNVRSLSTRESS"/>
</dbReference>
<accession>A0ABV2JES0</accession>
<proteinExistence type="inferred from homology"/>
<dbReference type="InterPro" id="IPR014729">
    <property type="entry name" value="Rossmann-like_a/b/a_fold"/>
</dbReference>
<comment type="similarity">
    <text evidence="1">Belongs to the universal stress protein A family.</text>
</comment>
<gene>
    <name evidence="3" type="ORF">ABID14_001927</name>
</gene>
<dbReference type="Gene3D" id="3.40.50.620">
    <property type="entry name" value="HUPs"/>
    <property type="match status" value="1"/>
</dbReference>
<dbReference type="Proteomes" id="UP001549162">
    <property type="component" value="Unassembled WGS sequence"/>
</dbReference>
<dbReference type="SUPFAM" id="SSF52402">
    <property type="entry name" value="Adenine nucleotide alpha hydrolases-like"/>
    <property type="match status" value="1"/>
</dbReference>
<dbReference type="InterPro" id="IPR006015">
    <property type="entry name" value="Universal_stress_UspA"/>
</dbReference>
<dbReference type="PANTHER" id="PTHR46268:SF6">
    <property type="entry name" value="UNIVERSAL STRESS PROTEIN UP12"/>
    <property type="match status" value="1"/>
</dbReference>
<feature type="domain" description="UspA" evidence="2">
    <location>
        <begin position="2"/>
        <end position="141"/>
    </location>
</feature>
<dbReference type="PANTHER" id="PTHR46268">
    <property type="entry name" value="STRESS RESPONSE PROTEIN NHAX"/>
    <property type="match status" value="1"/>
</dbReference>
<dbReference type="EMBL" id="JBEPMA010000020">
    <property type="protein sequence ID" value="MET3618289.1"/>
    <property type="molecule type" value="Genomic_DNA"/>
</dbReference>
<dbReference type="CDD" id="cd00293">
    <property type="entry name" value="USP-like"/>
    <property type="match status" value="1"/>
</dbReference>
<dbReference type="Pfam" id="PF00582">
    <property type="entry name" value="Usp"/>
    <property type="match status" value="1"/>
</dbReference>
<evidence type="ECO:0000313" key="4">
    <source>
        <dbReference type="Proteomes" id="UP001549162"/>
    </source>
</evidence>
<comment type="caution">
    <text evidence="3">The sequence shown here is derived from an EMBL/GenBank/DDBJ whole genome shotgun (WGS) entry which is preliminary data.</text>
</comment>